<dbReference type="Gene3D" id="2.60.40.1180">
    <property type="entry name" value="Golgi alpha-mannosidase II"/>
    <property type="match status" value="2"/>
</dbReference>
<dbReference type="InterPro" id="IPR024561">
    <property type="entry name" value="Pullul_strch_C"/>
</dbReference>
<dbReference type="Gene3D" id="3.20.20.80">
    <property type="entry name" value="Glycosidases"/>
    <property type="match status" value="2"/>
</dbReference>
<evidence type="ECO:0000256" key="1">
    <source>
        <dbReference type="ARBA" id="ARBA00008061"/>
    </source>
</evidence>
<dbReference type="NCBIfam" id="TIGR02103">
    <property type="entry name" value="pullul_strch"/>
    <property type="match status" value="1"/>
</dbReference>
<dbReference type="InterPro" id="IPR013780">
    <property type="entry name" value="Glyco_hydro_b"/>
</dbReference>
<feature type="region of interest" description="Disordered" evidence="2">
    <location>
        <begin position="1002"/>
        <end position="1030"/>
    </location>
</feature>
<dbReference type="InterPro" id="IPR017853">
    <property type="entry name" value="GH"/>
</dbReference>
<evidence type="ECO:0000259" key="3">
    <source>
        <dbReference type="SMART" id="SM00642"/>
    </source>
</evidence>
<dbReference type="RefSeq" id="WP_344099142.1">
    <property type="nucleotide sequence ID" value="NZ_BAAANL010000001.1"/>
</dbReference>
<dbReference type="InterPro" id="IPR040671">
    <property type="entry name" value="Pullulanase_N2"/>
</dbReference>
<comment type="similarity">
    <text evidence="1">Belongs to the glycosyl hydrolase 13 family.</text>
</comment>
<dbReference type="InterPro" id="IPR013783">
    <property type="entry name" value="Ig-like_fold"/>
</dbReference>
<dbReference type="PANTHER" id="PTHR43002">
    <property type="entry name" value="GLYCOGEN DEBRANCHING ENZYME"/>
    <property type="match status" value="1"/>
</dbReference>
<dbReference type="SUPFAM" id="SSF51445">
    <property type="entry name" value="(Trans)glycosidases"/>
    <property type="match status" value="2"/>
</dbReference>
<comment type="caution">
    <text evidence="4">The sequence shown here is derived from an EMBL/GenBank/DDBJ whole genome shotgun (WGS) entry which is preliminary data.</text>
</comment>
<evidence type="ECO:0000256" key="2">
    <source>
        <dbReference type="SAM" id="MobiDB-lite"/>
    </source>
</evidence>
<dbReference type="Proteomes" id="UP001501094">
    <property type="component" value="Unassembled WGS sequence"/>
</dbReference>
<dbReference type="InterPro" id="IPR054409">
    <property type="entry name" value="X25_BaPul-like"/>
</dbReference>
<dbReference type="SUPFAM" id="SSF81296">
    <property type="entry name" value="E set domains"/>
    <property type="match status" value="2"/>
</dbReference>
<evidence type="ECO:0000313" key="4">
    <source>
        <dbReference type="EMBL" id="GAA1851414.1"/>
    </source>
</evidence>
<dbReference type="Pfam" id="PF00128">
    <property type="entry name" value="Alpha-amylase"/>
    <property type="match status" value="1"/>
</dbReference>
<evidence type="ECO:0000313" key="5">
    <source>
        <dbReference type="Proteomes" id="UP001501094"/>
    </source>
</evidence>
<reference evidence="4 5" key="1">
    <citation type="journal article" date="2019" name="Int. J. Syst. Evol. Microbiol.">
        <title>The Global Catalogue of Microorganisms (GCM) 10K type strain sequencing project: providing services to taxonomists for standard genome sequencing and annotation.</title>
        <authorList>
            <consortium name="The Broad Institute Genomics Platform"/>
            <consortium name="The Broad Institute Genome Sequencing Center for Infectious Disease"/>
            <person name="Wu L."/>
            <person name="Ma J."/>
        </authorList>
    </citation>
    <scope>NUCLEOTIDE SEQUENCE [LARGE SCALE GENOMIC DNA]</scope>
    <source>
        <strain evidence="4 5">JCM 14326</strain>
    </source>
</reference>
<dbReference type="InterPro" id="IPR006047">
    <property type="entry name" value="GH13_cat_dom"/>
</dbReference>
<feature type="domain" description="Glycosyl hydrolase family 13 catalytic" evidence="3">
    <location>
        <begin position="193"/>
        <end position="645"/>
    </location>
</feature>
<keyword evidence="5" id="KW-1185">Reference proteome</keyword>
<gene>
    <name evidence="4" type="ORF">GCM10009751_04880</name>
</gene>
<dbReference type="Pfam" id="PF17967">
    <property type="entry name" value="Pullulanase_N2"/>
    <property type="match status" value="1"/>
</dbReference>
<protein>
    <recommendedName>
        <fullName evidence="3">Glycosyl hydrolase family 13 catalytic domain-containing protein</fullName>
    </recommendedName>
</protein>
<dbReference type="InterPro" id="IPR011839">
    <property type="entry name" value="Pullul_strch"/>
</dbReference>
<dbReference type="SMART" id="SM00642">
    <property type="entry name" value="Aamy"/>
    <property type="match status" value="1"/>
</dbReference>
<dbReference type="Gene3D" id="2.60.40.10">
    <property type="entry name" value="Immunoglobulins"/>
    <property type="match status" value="3"/>
</dbReference>
<dbReference type="CDD" id="cd12962">
    <property type="entry name" value="X25_BaPul_like"/>
    <property type="match status" value="2"/>
</dbReference>
<dbReference type="EMBL" id="BAAANL010000001">
    <property type="protein sequence ID" value="GAA1851414.1"/>
    <property type="molecule type" value="Genomic_DNA"/>
</dbReference>
<dbReference type="SUPFAM" id="SSF51011">
    <property type="entry name" value="Glycosyl hydrolase domain"/>
    <property type="match status" value="2"/>
</dbReference>
<proteinExistence type="inferred from homology"/>
<dbReference type="CDD" id="cd02860">
    <property type="entry name" value="E_set_Pullulanase"/>
    <property type="match status" value="1"/>
</dbReference>
<sequence>MPAAPPPRAPGRRPAALRARALRTGTPGRNALRRPVATAAVGSLIAVTGLAGISAGTAATAVAADAAAGSATLVGNLQTAVGCAQNWDPSCAASSLTPAGDGTFTAEFELPAGTYEYKVALDGTWDDSYGREGGADNAPLHLEAPATVRFTYDDATHLTALVPLDLAGEYTEADGALVAEPVRQPGSDERFYFVMTDRFANADPSNDEGGLAGDRLTTGFDPTDKGFYQGGDIAGLRGKLDYIEGMGTTAIWLTPSFLNRPVQGEGADASAGYHGYWITDFTRIDPHLGTNAELKALIDDAHARGMKVYFDIITNHTADVIDYAEGEYTYVDKATEPYRDAAGTAFDPADHAGTGTFPELDPATSFPYTPVIAEQDREVKAPAWLNDPTLYHNRGDSTWAGESNTYGDFVGLDDLMTEHPTVVNGMEEIYRSWVDLGIDGFRIDTVKHVNLEFWQEWSTTIQDHARARGKDEFFTFGEVYEADAAKTSPYVRGTDMSSVLDFAFQASATSYASGNSAQRLADLFASDDRYTTPHSSSTALPTFLGNHDMGRVGYLLANSDDPLQRDELAHELMYLTRGQPVVYYGDEQGFAGPGGDKDARQTLFATQVEAYANQQLVTGEQAGSTDRYDTSAPLYEHIKALADLREQHPALATGAQIERFAADGPGVYAFSRVDRTEQVEHLVALNNAAEPSTASFTTLTPGASYRVLYDDGAGAQPVSADANGEVTLTVPARSAVVLVADRKVAADADGSVAVVPGEAMRPGAAVSGTAPVAAGIDDAWAETSFAWRAVGTQEWHALGTAEDTTPRVFHDLEGLPEGSLIEYRAVTQDADGDRAAASSFGSVGVDVSGVAPDGGEDPGDLFVTVPGSHNSEMGCAGDWTPDCEAARLTVREDGTYAGTFEVPAGSYEFKVAVGGSWAENYGADGARDGANLAYSTGGGPVTFTWDPGTKVPAVETGTPGTPGEGGQAAHWVRENLVLVPAERFGTGDDWRLVAGEPVAAEAGAEPANGGAAGEDDAAGDAASSYTMTPGELPDDVAADFPHLAAYRALRIEGMDRAAATAALQGALRVDRFDAASETPDEPTATTGVQLPGVLDDLFAQDAADRTLGVTVASNLRTASFALWAPTARKVALQVWPAGRDLGAAPDAVAAERQADGTWTVDGKRVVIGGKHGKDYPWYGARYRYAVEVYVPATGQVETNVVTDPYSVGLTLDSTHSVVVSLDDRRHAPKAWRTTPAPVVERPVDQTLYELHVRDFSISDETVPEALRGTYGAFGVRGSDGMTHLRELADAGMTGVHLLPTFDIATITEDRDAQATTGDLTGLAPDGEEQQAAVAEIQADDGFNWGYDPWHFSVPEGSYARRADGGARVAEFRGMVGALHGAGLQVILDQVFNHTTASGQADRSVLDKVVPGYYHRQNAVSGAVETSTCCQNLATEHAMGQKLMVDSVVTWARDYRVDGFRFDLMGHHSKENLLAVRAALDELTLEDDGVDGRSVYLYGEGWNFGEVANGARFEQATQGNLGGTGIGTFSDRLRDAVHGGSPVDGSSIFRQGFGTGLFTDPNGREGSLGDAGSVNDGDAAESAELAHQTDLVKLGLAGNLRAYEFTTSDGATRRGDEIDYRGAPAGYADSPEEVVTYVDAHDNETLFDLLALKLPADTPMAERVRMNTVSLATTALAQTPSFWHAGTDLLRSKSLDRNSYDSGDWFNEIDWSGASNGFGRGLPMAADNEDKWQYLGPLLADPALAPSSSHIATASGRATELLELRGSTSLLRLGSAGLIQEKVTFPGTAAGAGHEDLPGVIAMSVDDLAGSTDADPALDGVLVVFNASPDDAEIGLPELAGRDYELSPVQAGGGDAVVRRTTWDAGAGTATVPARTVAVLVSPQN</sequence>
<dbReference type="InterPro" id="IPR014756">
    <property type="entry name" value="Ig_E-set"/>
</dbReference>
<name>A0ABN2N3U4_9MICO</name>
<dbReference type="CDD" id="cd11339">
    <property type="entry name" value="AmyAc_bac_CMD_like_2"/>
    <property type="match status" value="1"/>
</dbReference>
<dbReference type="CDD" id="cd11341">
    <property type="entry name" value="AmyAc_Pullulanase_LD-like"/>
    <property type="match status" value="1"/>
</dbReference>
<dbReference type="Pfam" id="PF11852">
    <property type="entry name" value="Pullul_strch_C"/>
    <property type="match status" value="1"/>
</dbReference>
<accession>A0ABN2N3U4</accession>
<dbReference type="Pfam" id="PF22058">
    <property type="entry name" value="X25_BaPul_like"/>
    <property type="match status" value="2"/>
</dbReference>
<dbReference type="Gene3D" id="2.60.40.1130">
    <property type="entry name" value="Rab geranylgeranyltransferase alpha-subunit, insert domain"/>
    <property type="match status" value="1"/>
</dbReference>
<organism evidence="4 5">
    <name type="scientific">Myceligenerans crystallogenes</name>
    <dbReference type="NCBI Taxonomy" id="316335"/>
    <lineage>
        <taxon>Bacteria</taxon>
        <taxon>Bacillati</taxon>
        <taxon>Actinomycetota</taxon>
        <taxon>Actinomycetes</taxon>
        <taxon>Micrococcales</taxon>
        <taxon>Promicromonosporaceae</taxon>
        <taxon>Myceligenerans</taxon>
    </lineage>
</organism>